<feature type="domain" description="HTH araC/xylS-type" evidence="4">
    <location>
        <begin position="174"/>
        <end position="272"/>
    </location>
</feature>
<reference evidence="5 6" key="1">
    <citation type="submission" date="2013-07" db="EMBL/GenBank/DDBJ databases">
        <title>Draft genome sequence of Pseudoalteromonas luteoviolacea 2ta16.</title>
        <authorList>
            <person name="Allen E.E."/>
            <person name="Azam F."/>
            <person name="Podell S."/>
        </authorList>
    </citation>
    <scope>NUCLEOTIDE SEQUENCE [LARGE SCALE GENOMIC DNA]</scope>
    <source>
        <strain evidence="5 6">2ta16</strain>
    </source>
</reference>
<dbReference type="PRINTS" id="PR00032">
    <property type="entry name" value="HTHARAC"/>
</dbReference>
<dbReference type="RefSeq" id="WP_023398275.1">
    <property type="nucleotide sequence ID" value="NZ_AUSV01000015.1"/>
</dbReference>
<dbReference type="SUPFAM" id="SSF46689">
    <property type="entry name" value="Homeodomain-like"/>
    <property type="match status" value="1"/>
</dbReference>
<dbReference type="SUPFAM" id="SSF51215">
    <property type="entry name" value="Regulatory protein AraC"/>
    <property type="match status" value="1"/>
</dbReference>
<protein>
    <submittedName>
        <fullName evidence="5">AraC-type DNA-binding domain-containing protein</fullName>
    </submittedName>
</protein>
<name>V4I2C5_PSEL2</name>
<dbReference type="InterPro" id="IPR018060">
    <property type="entry name" value="HTH_AraC"/>
</dbReference>
<dbReference type="AlphaFoldDB" id="V4I2C5"/>
<dbReference type="InterPro" id="IPR014710">
    <property type="entry name" value="RmlC-like_jellyroll"/>
</dbReference>
<dbReference type="Gene3D" id="2.60.120.10">
    <property type="entry name" value="Jelly Rolls"/>
    <property type="match status" value="1"/>
</dbReference>
<dbReference type="Pfam" id="PF12833">
    <property type="entry name" value="HTH_18"/>
    <property type="match status" value="1"/>
</dbReference>
<dbReference type="GO" id="GO:0043565">
    <property type="term" value="F:sequence-specific DNA binding"/>
    <property type="evidence" value="ECO:0007669"/>
    <property type="project" value="InterPro"/>
</dbReference>
<proteinExistence type="predicted"/>
<evidence type="ECO:0000313" key="6">
    <source>
        <dbReference type="Proteomes" id="UP000017820"/>
    </source>
</evidence>
<dbReference type="PANTHER" id="PTHR43280:SF32">
    <property type="entry name" value="TRANSCRIPTIONAL REGULATORY PROTEIN"/>
    <property type="match status" value="1"/>
</dbReference>
<dbReference type="Proteomes" id="UP000017820">
    <property type="component" value="Unassembled WGS sequence"/>
</dbReference>
<sequence>MLDTKRLPKGTSFDVEFLDVDAVPESPQPHRHEYYEVFWVLSGEGKQSIDFVEYAMLPRRMFFITPGQVHDVHELPDNIYAISFNAEFIDSQIKSQQPIGKLFLQNRSDAPFITLDKVGDQHLRSLIKIIEDELALASPDRDMMSNLLVSFLRYVMRYLGPEAFSQTRQDQRMIQLLKLIDDNFSQHKDTRFYAQQLAMTNKRLSELTKVQFGKSVTQLLHEKVLVESRRLLAFSNKNIKTISYDLGYDDTSYFCRFFKKQTGVSPQQFRVQWLGKQPI</sequence>
<dbReference type="InterPro" id="IPR009057">
    <property type="entry name" value="Homeodomain-like_sf"/>
</dbReference>
<dbReference type="PROSITE" id="PS01124">
    <property type="entry name" value="HTH_ARAC_FAMILY_2"/>
    <property type="match status" value="1"/>
</dbReference>
<dbReference type="PANTHER" id="PTHR43280">
    <property type="entry name" value="ARAC-FAMILY TRANSCRIPTIONAL REGULATOR"/>
    <property type="match status" value="1"/>
</dbReference>
<organism evidence="5 6">
    <name type="scientific">Pseudoalteromonas luteoviolacea (strain 2ta16)</name>
    <dbReference type="NCBI Taxonomy" id="1353533"/>
    <lineage>
        <taxon>Bacteria</taxon>
        <taxon>Pseudomonadati</taxon>
        <taxon>Pseudomonadota</taxon>
        <taxon>Gammaproteobacteria</taxon>
        <taxon>Alteromonadales</taxon>
        <taxon>Pseudoalteromonadaceae</taxon>
        <taxon>Pseudoalteromonas</taxon>
    </lineage>
</organism>
<dbReference type="PATRIC" id="fig|1353533.3.peg.1337"/>
<comment type="caution">
    <text evidence="5">The sequence shown here is derived from an EMBL/GenBank/DDBJ whole genome shotgun (WGS) entry which is preliminary data.</text>
</comment>
<keyword evidence="3" id="KW-0804">Transcription</keyword>
<dbReference type="Gene3D" id="1.10.10.60">
    <property type="entry name" value="Homeodomain-like"/>
    <property type="match status" value="1"/>
</dbReference>
<dbReference type="EMBL" id="AUSV01000015">
    <property type="protein sequence ID" value="ESP94354.1"/>
    <property type="molecule type" value="Genomic_DNA"/>
</dbReference>
<dbReference type="GO" id="GO:0003700">
    <property type="term" value="F:DNA-binding transcription factor activity"/>
    <property type="evidence" value="ECO:0007669"/>
    <property type="project" value="InterPro"/>
</dbReference>
<evidence type="ECO:0000256" key="3">
    <source>
        <dbReference type="ARBA" id="ARBA00023163"/>
    </source>
</evidence>
<evidence type="ECO:0000259" key="4">
    <source>
        <dbReference type="PROSITE" id="PS01124"/>
    </source>
</evidence>
<dbReference type="SMART" id="SM00342">
    <property type="entry name" value="HTH_ARAC"/>
    <property type="match status" value="1"/>
</dbReference>
<keyword evidence="2 5" id="KW-0238">DNA-binding</keyword>
<dbReference type="InterPro" id="IPR020449">
    <property type="entry name" value="Tscrpt_reg_AraC-type_HTH"/>
</dbReference>
<dbReference type="InterPro" id="IPR013096">
    <property type="entry name" value="Cupin_2"/>
</dbReference>
<evidence type="ECO:0000256" key="2">
    <source>
        <dbReference type="ARBA" id="ARBA00023125"/>
    </source>
</evidence>
<evidence type="ECO:0000256" key="1">
    <source>
        <dbReference type="ARBA" id="ARBA00023015"/>
    </source>
</evidence>
<dbReference type="InterPro" id="IPR037923">
    <property type="entry name" value="HTH-like"/>
</dbReference>
<keyword evidence="1" id="KW-0805">Transcription regulation</keyword>
<dbReference type="Pfam" id="PF07883">
    <property type="entry name" value="Cupin_2"/>
    <property type="match status" value="1"/>
</dbReference>
<gene>
    <name evidence="5" type="ORF">PL2TA16_01055</name>
</gene>
<evidence type="ECO:0000313" key="5">
    <source>
        <dbReference type="EMBL" id="ESP94354.1"/>
    </source>
</evidence>
<accession>V4I2C5</accession>